<dbReference type="Proteomes" id="UP001205105">
    <property type="component" value="Unassembled WGS sequence"/>
</dbReference>
<evidence type="ECO:0000256" key="6">
    <source>
        <dbReference type="ARBA" id="ARBA00022824"/>
    </source>
</evidence>
<feature type="transmembrane region" description="Helical" evidence="12">
    <location>
        <begin position="163"/>
        <end position="192"/>
    </location>
</feature>
<dbReference type="GO" id="GO:0005789">
    <property type="term" value="C:endoplasmic reticulum membrane"/>
    <property type="evidence" value="ECO:0007669"/>
    <property type="project" value="UniProtKB-SubCell"/>
</dbReference>
<keyword evidence="4" id="KW-0813">Transport</keyword>
<evidence type="ECO:0000256" key="7">
    <source>
        <dbReference type="ARBA" id="ARBA00022927"/>
    </source>
</evidence>
<keyword evidence="10 12" id="KW-0472">Membrane</keyword>
<comment type="caution">
    <text evidence="13">The sequence shown here is derived from an EMBL/GenBank/DDBJ whole genome shotgun (WGS) entry which is preliminary data.</text>
</comment>
<organism evidence="13 14">
    <name type="scientific">Chlorella ohadii</name>
    <dbReference type="NCBI Taxonomy" id="2649997"/>
    <lineage>
        <taxon>Eukaryota</taxon>
        <taxon>Viridiplantae</taxon>
        <taxon>Chlorophyta</taxon>
        <taxon>core chlorophytes</taxon>
        <taxon>Trebouxiophyceae</taxon>
        <taxon>Chlorellales</taxon>
        <taxon>Chlorellaceae</taxon>
        <taxon>Chlorella clade</taxon>
        <taxon>Chlorella</taxon>
    </lineage>
</organism>
<protein>
    <recommendedName>
        <fullName evidence="3">Translocation protein SEC62</fullName>
    </recommendedName>
</protein>
<evidence type="ECO:0000256" key="1">
    <source>
        <dbReference type="ARBA" id="ARBA00004477"/>
    </source>
</evidence>
<evidence type="ECO:0000256" key="11">
    <source>
        <dbReference type="SAM" id="MobiDB-lite"/>
    </source>
</evidence>
<dbReference type="PANTHER" id="PTHR12443">
    <property type="entry name" value="TRANSLOCATION PROTEIN SEC62"/>
    <property type="match status" value="1"/>
</dbReference>
<evidence type="ECO:0000256" key="3">
    <source>
        <dbReference type="ARBA" id="ARBA00021257"/>
    </source>
</evidence>
<dbReference type="PANTHER" id="PTHR12443:SF9">
    <property type="entry name" value="TRANSLOCATION PROTEIN SEC62"/>
    <property type="match status" value="1"/>
</dbReference>
<evidence type="ECO:0000256" key="12">
    <source>
        <dbReference type="SAM" id="Phobius"/>
    </source>
</evidence>
<gene>
    <name evidence="13" type="ORF">COHA_000894</name>
</gene>
<dbReference type="GO" id="GO:0031204">
    <property type="term" value="P:post-translational protein targeting to membrane, translocation"/>
    <property type="evidence" value="ECO:0007669"/>
    <property type="project" value="TreeGrafter"/>
</dbReference>
<keyword evidence="8 12" id="KW-1133">Transmembrane helix</keyword>
<evidence type="ECO:0000313" key="14">
    <source>
        <dbReference type="Proteomes" id="UP001205105"/>
    </source>
</evidence>
<keyword evidence="5 12" id="KW-0812">Transmembrane</keyword>
<evidence type="ECO:0000256" key="5">
    <source>
        <dbReference type="ARBA" id="ARBA00022692"/>
    </source>
</evidence>
<dbReference type="Pfam" id="PF03839">
    <property type="entry name" value="Sec62"/>
    <property type="match status" value="1"/>
</dbReference>
<keyword evidence="9" id="KW-0811">Translocation</keyword>
<evidence type="ECO:0000256" key="2">
    <source>
        <dbReference type="ARBA" id="ARBA00010604"/>
    </source>
</evidence>
<feature type="transmembrane region" description="Helical" evidence="12">
    <location>
        <begin position="136"/>
        <end position="157"/>
    </location>
</feature>
<dbReference type="InterPro" id="IPR004728">
    <property type="entry name" value="Sec62"/>
</dbReference>
<evidence type="ECO:0000313" key="13">
    <source>
        <dbReference type="EMBL" id="KAI7845608.1"/>
    </source>
</evidence>
<dbReference type="AlphaFoldDB" id="A0AAD5DZS3"/>
<comment type="subcellular location">
    <subcellularLocation>
        <location evidence="1">Endoplasmic reticulum membrane</location>
        <topology evidence="1">Multi-pass membrane protein</topology>
    </subcellularLocation>
</comment>
<evidence type="ECO:0000256" key="4">
    <source>
        <dbReference type="ARBA" id="ARBA00022448"/>
    </source>
</evidence>
<keyword evidence="7" id="KW-0653">Protein transport</keyword>
<sequence length="378" mass="40014">MAQAEPQDSIQVFADGLRSKGGIENRAAVLEGQRYELFRGKDLVRWVKAHPERSAAAAAGKGGEGAEELARFLGQQLLRRHLARRVDRLNKKPLPGTKKLVKFPRKLALLPPNEATTFVEDGFYVWTYERPVSPWAYVWTALIPLAVVGACLFPLAPNWAKVGVFYLTAGLLALIMGVLALRGALALATWLVSGRALWLLPNVMSEELPISQIFKPLVAVSRPEEGKGSKWGNHPLTRVGVGAAVGALLRNQAGDELLSRRPDASLPYQSPHHSHHLSTVVAAAIKQETSRYRDDLMDWLGVQREGYQRLSGNATAEVPVNATANATAGAAGAEADAADAGTAGAAEAAAGDAGAAADAEAAAGDEAGGDEAAGTEEL</sequence>
<evidence type="ECO:0000256" key="9">
    <source>
        <dbReference type="ARBA" id="ARBA00023010"/>
    </source>
</evidence>
<dbReference type="EMBL" id="JADXDR010000015">
    <property type="protein sequence ID" value="KAI7845608.1"/>
    <property type="molecule type" value="Genomic_DNA"/>
</dbReference>
<reference evidence="13" key="1">
    <citation type="submission" date="2020-11" db="EMBL/GenBank/DDBJ databases">
        <title>Chlorella ohadii genome sequencing and assembly.</title>
        <authorList>
            <person name="Murik O."/>
            <person name="Treves H."/>
            <person name="Kedem I."/>
            <person name="Shotland Y."/>
            <person name="Kaplan A."/>
        </authorList>
    </citation>
    <scope>NUCLEOTIDE SEQUENCE</scope>
    <source>
        <strain evidence="13">1</strain>
    </source>
</reference>
<name>A0AAD5DZS3_9CHLO</name>
<accession>A0AAD5DZS3</accession>
<keyword evidence="14" id="KW-1185">Reference proteome</keyword>
<comment type="similarity">
    <text evidence="2">Belongs to the SEC62 family.</text>
</comment>
<feature type="compositionally biased region" description="Acidic residues" evidence="11">
    <location>
        <begin position="367"/>
        <end position="378"/>
    </location>
</feature>
<proteinExistence type="inferred from homology"/>
<feature type="region of interest" description="Disordered" evidence="11">
    <location>
        <begin position="334"/>
        <end position="378"/>
    </location>
</feature>
<evidence type="ECO:0000256" key="10">
    <source>
        <dbReference type="ARBA" id="ARBA00023136"/>
    </source>
</evidence>
<evidence type="ECO:0000256" key="8">
    <source>
        <dbReference type="ARBA" id="ARBA00022989"/>
    </source>
</evidence>
<keyword evidence="6" id="KW-0256">Endoplasmic reticulum</keyword>
<feature type="compositionally biased region" description="Low complexity" evidence="11">
    <location>
        <begin position="334"/>
        <end position="365"/>
    </location>
</feature>